<dbReference type="Pfam" id="PF13847">
    <property type="entry name" value="Methyltransf_31"/>
    <property type="match status" value="1"/>
</dbReference>
<dbReference type="OrthoDB" id="1493020at2"/>
<dbReference type="CDD" id="cd02440">
    <property type="entry name" value="AdoMet_MTases"/>
    <property type="match status" value="1"/>
</dbReference>
<accession>A0A2T0MJE9</accession>
<comment type="caution">
    <text evidence="5">The sequence shown here is derived from an EMBL/GenBank/DDBJ whole genome shotgun (WGS) entry which is preliminary data.</text>
</comment>
<keyword evidence="3" id="KW-0804">Transcription</keyword>
<dbReference type="InterPro" id="IPR036390">
    <property type="entry name" value="WH_DNA-bd_sf"/>
</dbReference>
<reference evidence="5 6" key="1">
    <citation type="submission" date="2018-03" db="EMBL/GenBank/DDBJ databases">
        <title>Genomic Encyclopedia of Archaeal and Bacterial Type Strains, Phase II (KMG-II): from individual species to whole genera.</title>
        <authorList>
            <person name="Goeker M."/>
        </authorList>
    </citation>
    <scope>NUCLEOTIDE SEQUENCE [LARGE SCALE GENOMIC DNA]</scope>
    <source>
        <strain evidence="5 6">DSM 25027</strain>
    </source>
</reference>
<dbReference type="Proteomes" id="UP000237640">
    <property type="component" value="Unassembled WGS sequence"/>
</dbReference>
<dbReference type="GO" id="GO:0003700">
    <property type="term" value="F:DNA-binding transcription factor activity"/>
    <property type="evidence" value="ECO:0007669"/>
    <property type="project" value="InterPro"/>
</dbReference>
<gene>
    <name evidence="5" type="ORF">CLV81_1714</name>
</gene>
<dbReference type="InterPro" id="IPR029063">
    <property type="entry name" value="SAM-dependent_MTases_sf"/>
</dbReference>
<dbReference type="EMBL" id="PVYX01000001">
    <property type="protein sequence ID" value="PRX57704.1"/>
    <property type="molecule type" value="Genomic_DNA"/>
</dbReference>
<proteinExistence type="inferred from homology"/>
<dbReference type="PANTHER" id="PTHR30126">
    <property type="entry name" value="HTH-TYPE TRANSCRIPTIONAL REGULATOR"/>
    <property type="match status" value="1"/>
</dbReference>
<keyword evidence="2" id="KW-0805">Transcription regulation</keyword>
<name>A0A2T0MJE9_9FLAO</name>
<dbReference type="SUPFAM" id="SSF53335">
    <property type="entry name" value="S-adenosyl-L-methionine-dependent methyltransferases"/>
    <property type="match status" value="1"/>
</dbReference>
<dbReference type="SUPFAM" id="SSF46785">
    <property type="entry name" value="Winged helix' DNA-binding domain"/>
    <property type="match status" value="1"/>
</dbReference>
<dbReference type="PRINTS" id="PR00039">
    <property type="entry name" value="HTHLYSR"/>
</dbReference>
<dbReference type="AlphaFoldDB" id="A0A2T0MJE9"/>
<feature type="domain" description="HTH lysR-type" evidence="4">
    <location>
        <begin position="4"/>
        <end position="61"/>
    </location>
</feature>
<dbReference type="GO" id="GO:0000976">
    <property type="term" value="F:transcription cis-regulatory region binding"/>
    <property type="evidence" value="ECO:0007669"/>
    <property type="project" value="TreeGrafter"/>
</dbReference>
<dbReference type="InterPro" id="IPR036388">
    <property type="entry name" value="WH-like_DNA-bd_sf"/>
</dbReference>
<evidence type="ECO:0000256" key="2">
    <source>
        <dbReference type="ARBA" id="ARBA00023015"/>
    </source>
</evidence>
<dbReference type="Pfam" id="PF00126">
    <property type="entry name" value="HTH_1"/>
    <property type="match status" value="1"/>
</dbReference>
<dbReference type="Gene3D" id="3.40.50.150">
    <property type="entry name" value="Vaccinia Virus protein VP39"/>
    <property type="match status" value="1"/>
</dbReference>
<organism evidence="5 6">
    <name type="scientific">Flagellimonas meridianipacifica</name>
    <dbReference type="NCBI Taxonomy" id="1080225"/>
    <lineage>
        <taxon>Bacteria</taxon>
        <taxon>Pseudomonadati</taxon>
        <taxon>Bacteroidota</taxon>
        <taxon>Flavobacteriia</taxon>
        <taxon>Flavobacteriales</taxon>
        <taxon>Flavobacteriaceae</taxon>
        <taxon>Flagellimonas</taxon>
    </lineage>
</organism>
<evidence type="ECO:0000313" key="6">
    <source>
        <dbReference type="Proteomes" id="UP000237640"/>
    </source>
</evidence>
<dbReference type="PROSITE" id="PS50931">
    <property type="entry name" value="HTH_LYSR"/>
    <property type="match status" value="1"/>
</dbReference>
<dbReference type="InterPro" id="IPR000847">
    <property type="entry name" value="LysR_HTH_N"/>
</dbReference>
<evidence type="ECO:0000313" key="5">
    <source>
        <dbReference type="EMBL" id="PRX57704.1"/>
    </source>
</evidence>
<dbReference type="PANTHER" id="PTHR30126:SF25">
    <property type="entry name" value="HTH-TYPE TRANSCRIPTIONAL REGULATOR METR"/>
    <property type="match status" value="1"/>
</dbReference>
<dbReference type="Gene3D" id="1.10.10.10">
    <property type="entry name" value="Winged helix-like DNA-binding domain superfamily/Winged helix DNA-binding domain"/>
    <property type="match status" value="1"/>
</dbReference>
<evidence type="ECO:0000259" key="4">
    <source>
        <dbReference type="PROSITE" id="PS50931"/>
    </source>
</evidence>
<evidence type="ECO:0000256" key="1">
    <source>
        <dbReference type="ARBA" id="ARBA00009437"/>
    </source>
</evidence>
<keyword evidence="6" id="KW-1185">Reference proteome</keyword>
<protein>
    <submittedName>
        <fullName evidence="5">Regulatory helix-turn-helix LysR family protein</fullName>
    </submittedName>
</protein>
<evidence type="ECO:0000256" key="3">
    <source>
        <dbReference type="ARBA" id="ARBA00023163"/>
    </source>
</evidence>
<dbReference type="Gene3D" id="6.10.140.1580">
    <property type="match status" value="2"/>
</dbReference>
<sequence>MSLIEMKHLRLIDTIHQVGSLKNAAERLYLTQSALSHQLKELESRLETRIFHRVNNKLVFTPSGKAIRDAAKEVLEKMQALENAIQETKKDNLKDYIHGYSKAETVRLNNQAKSVEQILHWDSKWDSGSLILEAGCGVGSQTIIIARLNPESRFVSVDLSSRSLKKAQESIDQNQIENVAFQQADILKLPFEDDYFDHIFLCFVLEHLSKPMDAVQELKRVLKPKGTITLIEGDHGSTYFYPDSINAMKAVEAQVRLQKMKGGNPNIGRELYPILDKSGFTDIVVSPRQVYVDDSKPELVEGFIKNTFTAMIEGISDEALAQKIIDKKELDCGIEDLYRTADGGGTFCYTFFKAQASL</sequence>
<comment type="similarity">
    <text evidence="1">Belongs to the LysR transcriptional regulatory family.</text>
</comment>
<dbReference type="InterPro" id="IPR025714">
    <property type="entry name" value="Methyltranfer_dom"/>
</dbReference>